<proteinExistence type="predicted"/>
<evidence type="ECO:0000313" key="1">
    <source>
        <dbReference type="EMBL" id="MBX35156.1"/>
    </source>
</evidence>
<name>A0A2P2MY64_RHIMU</name>
<dbReference type="AlphaFoldDB" id="A0A2P2MY64"/>
<sequence length="121" mass="14103">MICISGLQNQTMNLHPKRKPTVGKHLASSKSTAKSKMIGQKPLIKHPFEDPNRLLWHPTLVIARNQTRPRNTILVRHFIEQFTSRARITTPYIYIYKGITQKQIKIKPIFENLQMKQFGII</sequence>
<reference evidence="1" key="1">
    <citation type="submission" date="2018-02" db="EMBL/GenBank/DDBJ databases">
        <title>Rhizophora mucronata_Transcriptome.</title>
        <authorList>
            <person name="Meera S.P."/>
            <person name="Sreeshan A."/>
            <person name="Augustine A."/>
        </authorList>
    </citation>
    <scope>NUCLEOTIDE SEQUENCE</scope>
    <source>
        <tissue evidence="1">Leaf</tissue>
    </source>
</reference>
<organism evidence="1">
    <name type="scientific">Rhizophora mucronata</name>
    <name type="common">Asiatic mangrove</name>
    <dbReference type="NCBI Taxonomy" id="61149"/>
    <lineage>
        <taxon>Eukaryota</taxon>
        <taxon>Viridiplantae</taxon>
        <taxon>Streptophyta</taxon>
        <taxon>Embryophyta</taxon>
        <taxon>Tracheophyta</taxon>
        <taxon>Spermatophyta</taxon>
        <taxon>Magnoliopsida</taxon>
        <taxon>eudicotyledons</taxon>
        <taxon>Gunneridae</taxon>
        <taxon>Pentapetalae</taxon>
        <taxon>rosids</taxon>
        <taxon>fabids</taxon>
        <taxon>Malpighiales</taxon>
        <taxon>Rhizophoraceae</taxon>
        <taxon>Rhizophora</taxon>
    </lineage>
</organism>
<protein>
    <submittedName>
        <fullName evidence="1">Putative pentatricopeptide repeat-containing protein At5g09950</fullName>
    </submittedName>
</protein>
<accession>A0A2P2MY64</accession>
<dbReference type="EMBL" id="GGEC01054672">
    <property type="protein sequence ID" value="MBX35156.1"/>
    <property type="molecule type" value="Transcribed_RNA"/>
</dbReference>